<dbReference type="InterPro" id="IPR000182">
    <property type="entry name" value="GNAT_dom"/>
</dbReference>
<dbReference type="GO" id="GO:0005737">
    <property type="term" value="C:cytoplasm"/>
    <property type="evidence" value="ECO:0007669"/>
    <property type="project" value="TreeGrafter"/>
</dbReference>
<dbReference type="InterPro" id="IPR051908">
    <property type="entry name" value="Ribosomal_N-acetyltransferase"/>
</dbReference>
<reference evidence="3" key="1">
    <citation type="submission" date="2025-08" db="UniProtKB">
        <authorList>
            <consortium name="RefSeq"/>
        </authorList>
    </citation>
    <scope>IDENTIFICATION</scope>
</reference>
<name>A0A8B7XVD5_ACAPL</name>
<dbReference type="SUPFAM" id="SSF55729">
    <property type="entry name" value="Acyl-CoA N-acyltransferases (Nat)"/>
    <property type="match status" value="1"/>
</dbReference>
<dbReference type="PANTHER" id="PTHR43441:SF12">
    <property type="entry name" value="RIBOSOMAL N-ACETYLTRANSFERASE YDAF-RELATED"/>
    <property type="match status" value="1"/>
</dbReference>
<dbReference type="AlphaFoldDB" id="A0A8B7XVD5"/>
<dbReference type="InterPro" id="IPR016181">
    <property type="entry name" value="Acyl_CoA_acyltransferase"/>
</dbReference>
<proteinExistence type="predicted"/>
<dbReference type="PANTHER" id="PTHR43441">
    <property type="entry name" value="RIBOSOMAL-PROTEIN-SERINE ACETYLTRANSFERASE"/>
    <property type="match status" value="1"/>
</dbReference>
<dbReference type="PROSITE" id="PS51186">
    <property type="entry name" value="GNAT"/>
    <property type="match status" value="1"/>
</dbReference>
<evidence type="ECO:0000313" key="3">
    <source>
        <dbReference type="RefSeq" id="XP_022084212.1"/>
    </source>
</evidence>
<dbReference type="OrthoDB" id="9995487at2759"/>
<dbReference type="Proteomes" id="UP000694845">
    <property type="component" value="Unplaced"/>
</dbReference>
<protein>
    <submittedName>
        <fullName evidence="3">Uncharacterized protein LOC110975761 isoform X1</fullName>
    </submittedName>
</protein>
<accession>A0A8B7XVD5</accession>
<evidence type="ECO:0000313" key="2">
    <source>
        <dbReference type="Proteomes" id="UP000694845"/>
    </source>
</evidence>
<dbReference type="Gene3D" id="3.40.630.30">
    <property type="match status" value="1"/>
</dbReference>
<dbReference type="OMA" id="SQWLAWP"/>
<dbReference type="KEGG" id="aplc:110975761"/>
<evidence type="ECO:0000259" key="1">
    <source>
        <dbReference type="PROSITE" id="PS51186"/>
    </source>
</evidence>
<sequence length="221" mass="25137">MVAPARKFRKPFTVSYGRPKMDSPSLHVDHFFPIPLRDSISLRPLREKDAESVFRVVDKNRDFLSKFLPWVPNVITVQQEVEWLSFFQEQEMSGAGLHCGIFKEQISRDERVEEIIGAAGLRVINFAKKTAQFGYWLAEEFTGSGLCTLACRKLIEYGKAIGMERFEIHVAEDNLKSQAVALRLGFHQCPKIIKSAEVVNNVPLSHIVFVLQLQEPTSTSE</sequence>
<dbReference type="RefSeq" id="XP_022084212.1">
    <property type="nucleotide sequence ID" value="XM_022228520.1"/>
</dbReference>
<gene>
    <name evidence="3" type="primary">LOC110975761</name>
</gene>
<keyword evidence="2" id="KW-1185">Reference proteome</keyword>
<dbReference type="GeneID" id="110975761"/>
<dbReference type="Pfam" id="PF13302">
    <property type="entry name" value="Acetyltransf_3"/>
    <property type="match status" value="1"/>
</dbReference>
<organism evidence="2 3">
    <name type="scientific">Acanthaster planci</name>
    <name type="common">Crown-of-thorns starfish</name>
    <dbReference type="NCBI Taxonomy" id="133434"/>
    <lineage>
        <taxon>Eukaryota</taxon>
        <taxon>Metazoa</taxon>
        <taxon>Echinodermata</taxon>
        <taxon>Eleutherozoa</taxon>
        <taxon>Asterozoa</taxon>
        <taxon>Asteroidea</taxon>
        <taxon>Valvatacea</taxon>
        <taxon>Valvatida</taxon>
        <taxon>Acanthasteridae</taxon>
        <taxon>Acanthaster</taxon>
    </lineage>
</organism>
<dbReference type="GO" id="GO:0008999">
    <property type="term" value="F:protein-N-terminal-alanine acetyltransferase activity"/>
    <property type="evidence" value="ECO:0007669"/>
    <property type="project" value="TreeGrafter"/>
</dbReference>
<dbReference type="GO" id="GO:1990189">
    <property type="term" value="F:protein N-terminal-serine acetyltransferase activity"/>
    <property type="evidence" value="ECO:0007669"/>
    <property type="project" value="TreeGrafter"/>
</dbReference>
<feature type="domain" description="N-acetyltransferase" evidence="1">
    <location>
        <begin position="40"/>
        <end position="214"/>
    </location>
</feature>